<gene>
    <name evidence="1" type="ORF">ACFQ5G_17905</name>
</gene>
<reference evidence="2" key="1">
    <citation type="journal article" date="2019" name="Int. J. Syst. Evol. Microbiol.">
        <title>The Global Catalogue of Microorganisms (GCM) 10K type strain sequencing project: providing services to taxonomists for standard genome sequencing and annotation.</title>
        <authorList>
            <consortium name="The Broad Institute Genomics Platform"/>
            <consortium name="The Broad Institute Genome Sequencing Center for Infectious Disease"/>
            <person name="Wu L."/>
            <person name="Ma J."/>
        </authorList>
    </citation>
    <scope>NUCLEOTIDE SEQUENCE [LARGE SCALE GENOMIC DNA]</scope>
    <source>
        <strain evidence="2">CCM 7526</strain>
    </source>
</reference>
<evidence type="ECO:0000313" key="2">
    <source>
        <dbReference type="Proteomes" id="UP001597183"/>
    </source>
</evidence>
<name>A0ABW4AAB0_9ACTN</name>
<dbReference type="InterPro" id="IPR049796">
    <property type="entry name" value="CdiI_Ct-like"/>
</dbReference>
<sequence length="143" mass="16275">MTIAEPWYIGSWLEVVDRPETVDEAFERNDEYAGVALLALVLNHPEAEVVLPRIKRALGSPRPQNRANALQCVGHYSRLHASIDHELVALLRRALSDRTQVDGFGIRGHAGAAADDVGMFAPRRRLPRWFRRRFPGPRRSSRW</sequence>
<dbReference type="InterPro" id="IPR016024">
    <property type="entry name" value="ARM-type_fold"/>
</dbReference>
<organism evidence="1 2">
    <name type="scientific">Actinoplanes sichuanensis</name>
    <dbReference type="NCBI Taxonomy" id="512349"/>
    <lineage>
        <taxon>Bacteria</taxon>
        <taxon>Bacillati</taxon>
        <taxon>Actinomycetota</taxon>
        <taxon>Actinomycetes</taxon>
        <taxon>Micromonosporales</taxon>
        <taxon>Micromonosporaceae</taxon>
        <taxon>Actinoplanes</taxon>
    </lineage>
</organism>
<protein>
    <recommendedName>
        <fullName evidence="3">HEAT repeat domain-containing protein</fullName>
    </recommendedName>
</protein>
<comment type="caution">
    <text evidence="1">The sequence shown here is derived from an EMBL/GenBank/DDBJ whole genome shotgun (WGS) entry which is preliminary data.</text>
</comment>
<dbReference type="CDD" id="cd20694">
    <property type="entry name" value="CdiI_Ct-like"/>
    <property type="match status" value="1"/>
</dbReference>
<proteinExistence type="predicted"/>
<dbReference type="Proteomes" id="UP001597183">
    <property type="component" value="Unassembled WGS sequence"/>
</dbReference>
<dbReference type="EMBL" id="JBHTMK010000023">
    <property type="protein sequence ID" value="MFD1367233.1"/>
    <property type="molecule type" value="Genomic_DNA"/>
</dbReference>
<keyword evidence="2" id="KW-1185">Reference proteome</keyword>
<dbReference type="RefSeq" id="WP_317795907.1">
    <property type="nucleotide sequence ID" value="NZ_AP028461.1"/>
</dbReference>
<evidence type="ECO:0000313" key="1">
    <source>
        <dbReference type="EMBL" id="MFD1367233.1"/>
    </source>
</evidence>
<accession>A0ABW4AAB0</accession>
<dbReference type="SUPFAM" id="SSF48371">
    <property type="entry name" value="ARM repeat"/>
    <property type="match status" value="1"/>
</dbReference>
<evidence type="ECO:0008006" key="3">
    <source>
        <dbReference type="Google" id="ProtNLM"/>
    </source>
</evidence>